<feature type="repeat" description="ANK" evidence="3">
    <location>
        <begin position="42"/>
        <end position="74"/>
    </location>
</feature>
<dbReference type="PROSITE" id="PS50088">
    <property type="entry name" value="ANK_REPEAT"/>
    <property type="match status" value="1"/>
</dbReference>
<proteinExistence type="predicted"/>
<reference evidence="5 6" key="1">
    <citation type="journal article" date="2015" name="Sci. Rep.">
        <title>Chromosome-level genome map provides insights into diverse defense mechanisms in the medicinal fungus Ganoderma sinense.</title>
        <authorList>
            <person name="Zhu Y."/>
            <person name="Xu J."/>
            <person name="Sun C."/>
            <person name="Zhou S."/>
            <person name="Xu H."/>
            <person name="Nelson D.R."/>
            <person name="Qian J."/>
            <person name="Song J."/>
            <person name="Luo H."/>
            <person name="Xiang L."/>
            <person name="Li Y."/>
            <person name="Xu Z."/>
            <person name="Ji A."/>
            <person name="Wang L."/>
            <person name="Lu S."/>
            <person name="Hayward A."/>
            <person name="Sun W."/>
            <person name="Li X."/>
            <person name="Schwartz D.C."/>
            <person name="Wang Y."/>
            <person name="Chen S."/>
        </authorList>
    </citation>
    <scope>NUCLEOTIDE SEQUENCE [LARGE SCALE GENOMIC DNA]</scope>
    <source>
        <strain evidence="5 6">ZZ0214-1</strain>
    </source>
</reference>
<feature type="region of interest" description="Disordered" evidence="4">
    <location>
        <begin position="221"/>
        <end position="246"/>
    </location>
</feature>
<feature type="region of interest" description="Disordered" evidence="4">
    <location>
        <begin position="73"/>
        <end position="93"/>
    </location>
</feature>
<dbReference type="PANTHER" id="PTHR24171:SF9">
    <property type="entry name" value="ANKYRIN REPEAT DOMAIN-CONTAINING PROTEIN 39"/>
    <property type="match status" value="1"/>
</dbReference>
<comment type="caution">
    <text evidence="5">The sequence shown here is derived from an EMBL/GenBank/DDBJ whole genome shotgun (WGS) entry which is preliminary data.</text>
</comment>
<evidence type="ECO:0000256" key="4">
    <source>
        <dbReference type="SAM" id="MobiDB-lite"/>
    </source>
</evidence>
<evidence type="ECO:0000313" key="5">
    <source>
        <dbReference type="EMBL" id="PIL29773.1"/>
    </source>
</evidence>
<dbReference type="STRING" id="1077348.A0A2G8S7M2"/>
<sequence>MPVPTNVQHEKNIWIAAGDGDLDHVRELIENHSISPNVPDENTYTPMHAAASYGHLDVLEYLISHGQLEFLRDDTTSDNQGSGGDVNITDEDGDTPLYVVENVETATFLVERGAVVDRQNVEGLSPAQYLEEEEFPAVAAYLRSVGGGATAAAGEVAPAHEPPSQHAQNAASESLTSSLLESVQDVIQRAQAEGRDVPEEELRQIVGRAVIEGVITGYGMGSEAARETGPEQRNGDDAKRPRMEGG</sequence>
<dbReference type="EMBL" id="AYKW01000018">
    <property type="protein sequence ID" value="PIL29773.1"/>
    <property type="molecule type" value="Genomic_DNA"/>
</dbReference>
<evidence type="ECO:0000313" key="6">
    <source>
        <dbReference type="Proteomes" id="UP000230002"/>
    </source>
</evidence>
<dbReference type="SMART" id="SM00248">
    <property type="entry name" value="ANK"/>
    <property type="match status" value="3"/>
</dbReference>
<dbReference type="AlphaFoldDB" id="A0A2G8S7M2"/>
<dbReference type="Proteomes" id="UP000230002">
    <property type="component" value="Unassembled WGS sequence"/>
</dbReference>
<evidence type="ECO:0000256" key="2">
    <source>
        <dbReference type="ARBA" id="ARBA00023043"/>
    </source>
</evidence>
<keyword evidence="1" id="KW-0677">Repeat</keyword>
<dbReference type="OrthoDB" id="19174at2759"/>
<evidence type="ECO:0000256" key="3">
    <source>
        <dbReference type="PROSITE-ProRule" id="PRU00023"/>
    </source>
</evidence>
<dbReference type="Gene3D" id="1.25.40.20">
    <property type="entry name" value="Ankyrin repeat-containing domain"/>
    <property type="match status" value="1"/>
</dbReference>
<protein>
    <submittedName>
        <fullName evidence="5">Transporter</fullName>
    </submittedName>
</protein>
<dbReference type="Pfam" id="PF13637">
    <property type="entry name" value="Ank_4"/>
    <property type="match status" value="1"/>
</dbReference>
<dbReference type="PROSITE" id="PS50297">
    <property type="entry name" value="ANK_REP_REGION"/>
    <property type="match status" value="1"/>
</dbReference>
<organism evidence="5 6">
    <name type="scientific">Ganoderma sinense ZZ0214-1</name>
    <dbReference type="NCBI Taxonomy" id="1077348"/>
    <lineage>
        <taxon>Eukaryota</taxon>
        <taxon>Fungi</taxon>
        <taxon>Dikarya</taxon>
        <taxon>Basidiomycota</taxon>
        <taxon>Agaricomycotina</taxon>
        <taxon>Agaricomycetes</taxon>
        <taxon>Polyporales</taxon>
        <taxon>Polyporaceae</taxon>
        <taxon>Ganoderma</taxon>
    </lineage>
</organism>
<keyword evidence="2 3" id="KW-0040">ANK repeat</keyword>
<gene>
    <name evidence="5" type="ORF">GSI_07978</name>
</gene>
<keyword evidence="6" id="KW-1185">Reference proteome</keyword>
<evidence type="ECO:0000256" key="1">
    <source>
        <dbReference type="ARBA" id="ARBA00022737"/>
    </source>
</evidence>
<dbReference type="SUPFAM" id="SSF48403">
    <property type="entry name" value="Ankyrin repeat"/>
    <property type="match status" value="1"/>
</dbReference>
<feature type="compositionally biased region" description="Basic and acidic residues" evidence="4">
    <location>
        <begin position="224"/>
        <end position="246"/>
    </location>
</feature>
<dbReference type="InterPro" id="IPR002110">
    <property type="entry name" value="Ankyrin_rpt"/>
</dbReference>
<feature type="region of interest" description="Disordered" evidence="4">
    <location>
        <begin position="153"/>
        <end position="176"/>
    </location>
</feature>
<dbReference type="PANTHER" id="PTHR24171">
    <property type="entry name" value="ANKYRIN REPEAT DOMAIN-CONTAINING PROTEIN 39-RELATED"/>
    <property type="match status" value="1"/>
</dbReference>
<accession>A0A2G8S7M2</accession>
<name>A0A2G8S7M2_9APHY</name>
<dbReference type="InterPro" id="IPR036770">
    <property type="entry name" value="Ankyrin_rpt-contain_sf"/>
</dbReference>